<protein>
    <submittedName>
        <fullName evidence="5">Aryl carrier-like protein</fullName>
    </submittedName>
</protein>
<reference evidence="5 6" key="1">
    <citation type="submission" date="2019-03" db="EMBL/GenBank/DDBJ databases">
        <title>Genomic Encyclopedia of Type Strains, Phase IV (KMG-IV): sequencing the most valuable type-strain genomes for metagenomic binning, comparative biology and taxonomic classification.</title>
        <authorList>
            <person name="Goeker M."/>
        </authorList>
    </citation>
    <scope>NUCLEOTIDE SEQUENCE [LARGE SCALE GENOMIC DNA]</scope>
    <source>
        <strain evidence="5 6">DSM 45934</strain>
    </source>
</reference>
<dbReference type="Pfam" id="PF00550">
    <property type="entry name" value="PP-binding"/>
    <property type="match status" value="1"/>
</dbReference>
<sequence>MSEPLTLDRVRADVAELLYLEPSDVDDSADLLGEGLDSVRILSLVERWRLTGVEITFIELAERPTVLAWWQLLSGRLSDG</sequence>
<dbReference type="EMBL" id="SLWS01000003">
    <property type="protein sequence ID" value="TCO60648.1"/>
    <property type="molecule type" value="Genomic_DNA"/>
</dbReference>
<evidence type="ECO:0000256" key="1">
    <source>
        <dbReference type="ARBA" id="ARBA00004924"/>
    </source>
</evidence>
<dbReference type="SUPFAM" id="SSF47336">
    <property type="entry name" value="ACP-like"/>
    <property type="match status" value="1"/>
</dbReference>
<proteinExistence type="predicted"/>
<keyword evidence="3" id="KW-0597">Phosphoprotein</keyword>
<comment type="caution">
    <text evidence="5">The sequence shown here is derived from an EMBL/GenBank/DDBJ whole genome shotgun (WGS) entry which is preliminary data.</text>
</comment>
<evidence type="ECO:0000256" key="2">
    <source>
        <dbReference type="ARBA" id="ARBA00022450"/>
    </source>
</evidence>
<comment type="pathway">
    <text evidence="1">Siderophore biosynthesis.</text>
</comment>
<evidence type="ECO:0000313" key="5">
    <source>
        <dbReference type="EMBL" id="TCO60648.1"/>
    </source>
</evidence>
<organism evidence="5 6">
    <name type="scientific">Actinocrispum wychmicini</name>
    <dbReference type="NCBI Taxonomy" id="1213861"/>
    <lineage>
        <taxon>Bacteria</taxon>
        <taxon>Bacillati</taxon>
        <taxon>Actinomycetota</taxon>
        <taxon>Actinomycetes</taxon>
        <taxon>Pseudonocardiales</taxon>
        <taxon>Pseudonocardiaceae</taxon>
        <taxon>Actinocrispum</taxon>
    </lineage>
</organism>
<evidence type="ECO:0000259" key="4">
    <source>
        <dbReference type="PROSITE" id="PS50075"/>
    </source>
</evidence>
<dbReference type="PROSITE" id="PS50075">
    <property type="entry name" value="CARRIER"/>
    <property type="match status" value="1"/>
</dbReference>
<evidence type="ECO:0000256" key="3">
    <source>
        <dbReference type="ARBA" id="ARBA00022553"/>
    </source>
</evidence>
<dbReference type="Proteomes" id="UP000295680">
    <property type="component" value="Unassembled WGS sequence"/>
</dbReference>
<evidence type="ECO:0000313" key="6">
    <source>
        <dbReference type="Proteomes" id="UP000295680"/>
    </source>
</evidence>
<accession>A0A4R2JTN6</accession>
<dbReference type="FunFam" id="1.10.1200.10:FF:000021">
    <property type="entry name" value="Isochorismatase"/>
    <property type="match status" value="1"/>
</dbReference>
<name>A0A4R2JTN6_9PSEU</name>
<keyword evidence="6" id="KW-1185">Reference proteome</keyword>
<gene>
    <name evidence="5" type="ORF">EV192_103223</name>
</gene>
<dbReference type="RefSeq" id="WP_132115790.1">
    <property type="nucleotide sequence ID" value="NZ_SLWS01000003.1"/>
</dbReference>
<dbReference type="OrthoDB" id="2455700at2"/>
<dbReference type="Gene3D" id="1.10.1200.10">
    <property type="entry name" value="ACP-like"/>
    <property type="match status" value="1"/>
</dbReference>
<feature type="domain" description="Carrier" evidence="4">
    <location>
        <begin position="1"/>
        <end position="77"/>
    </location>
</feature>
<dbReference type="AlphaFoldDB" id="A0A4R2JTN6"/>
<keyword evidence="2" id="KW-0596">Phosphopantetheine</keyword>
<dbReference type="InterPro" id="IPR036736">
    <property type="entry name" value="ACP-like_sf"/>
</dbReference>
<dbReference type="InterPro" id="IPR009081">
    <property type="entry name" value="PP-bd_ACP"/>
</dbReference>